<dbReference type="HOGENOM" id="CLU_3180821_0_0_9"/>
<evidence type="ECO:0000313" key="2">
    <source>
        <dbReference type="Proteomes" id="UP000006002"/>
    </source>
</evidence>
<proteinExistence type="predicted"/>
<evidence type="ECO:0000313" key="1">
    <source>
        <dbReference type="EMBL" id="EDM87927.1"/>
    </source>
</evidence>
<dbReference type="Proteomes" id="UP000006002">
    <property type="component" value="Unassembled WGS sequence"/>
</dbReference>
<name>A5ZQS0_9FIRM</name>
<protein>
    <submittedName>
        <fullName evidence="1">Uncharacterized protein</fullName>
    </submittedName>
</protein>
<gene>
    <name evidence="1" type="ORF">RUMOBE_01346</name>
</gene>
<organism evidence="1 2">
    <name type="scientific">Blautia obeum ATCC 29174</name>
    <dbReference type="NCBI Taxonomy" id="411459"/>
    <lineage>
        <taxon>Bacteria</taxon>
        <taxon>Bacillati</taxon>
        <taxon>Bacillota</taxon>
        <taxon>Clostridia</taxon>
        <taxon>Lachnospirales</taxon>
        <taxon>Lachnospiraceae</taxon>
        <taxon>Blautia</taxon>
    </lineage>
</organism>
<comment type="caution">
    <text evidence="1">The sequence shown here is derived from an EMBL/GenBank/DDBJ whole genome shotgun (WGS) entry which is preliminary data.</text>
</comment>
<dbReference type="AlphaFoldDB" id="A5ZQS0"/>
<accession>A5ZQS0</accession>
<reference evidence="1 2" key="2">
    <citation type="submission" date="2007-04" db="EMBL/GenBank/DDBJ databases">
        <title>Draft genome sequence of Ruminococcus obeum (ATCC 29174).</title>
        <authorList>
            <person name="Sudarsanam P."/>
            <person name="Ley R."/>
            <person name="Guruge J."/>
            <person name="Turnbaugh P.J."/>
            <person name="Mahowald M."/>
            <person name="Liep D."/>
            <person name="Gordon J."/>
        </authorList>
    </citation>
    <scope>NUCLEOTIDE SEQUENCE [LARGE SCALE GENOMIC DNA]</scope>
    <source>
        <strain evidence="1 2">ATCC 29174</strain>
    </source>
</reference>
<dbReference type="EMBL" id="AAVO02000004">
    <property type="protein sequence ID" value="EDM87927.1"/>
    <property type="molecule type" value="Genomic_DNA"/>
</dbReference>
<sequence>MLCLAAGKRRGRGRIFTSEETLPDAGTVGGKCFGYIIESPKHFFVL</sequence>
<reference evidence="1 2" key="1">
    <citation type="submission" date="2007-03" db="EMBL/GenBank/DDBJ databases">
        <authorList>
            <person name="Fulton L."/>
            <person name="Clifton S."/>
            <person name="Fulton B."/>
            <person name="Xu J."/>
            <person name="Minx P."/>
            <person name="Pepin K.H."/>
            <person name="Johnson M."/>
            <person name="Thiruvilangam P."/>
            <person name="Bhonagiri V."/>
            <person name="Nash W.E."/>
            <person name="Mardis E.R."/>
            <person name="Wilson R.K."/>
        </authorList>
    </citation>
    <scope>NUCLEOTIDE SEQUENCE [LARGE SCALE GENOMIC DNA]</scope>
    <source>
        <strain evidence="1 2">ATCC 29174</strain>
    </source>
</reference>